<dbReference type="RefSeq" id="WP_014325429.1">
    <property type="nucleotide sequence ID" value="NZ_CP010546.1"/>
</dbReference>
<dbReference type="NCBIfam" id="NF009346">
    <property type="entry name" value="PRK12705.1-3"/>
    <property type="match status" value="1"/>
</dbReference>
<dbReference type="PANTHER" id="PTHR33525">
    <property type="match status" value="1"/>
</dbReference>
<keyword evidence="5" id="KW-0472">Membrane</keyword>
<dbReference type="PATRIC" id="fig|722438.3.peg.294"/>
<feature type="transmembrane region" description="Helical" evidence="5">
    <location>
        <begin position="20"/>
        <end position="40"/>
    </location>
</feature>
<dbReference type="HAMAP" id="MF_00335">
    <property type="entry name" value="RNase_Y"/>
    <property type="match status" value="1"/>
</dbReference>
<evidence type="ECO:0000259" key="7">
    <source>
        <dbReference type="PROSITE" id="PS51831"/>
    </source>
</evidence>
<dbReference type="PaxDb" id="722438-MPNE_0301"/>
<dbReference type="HOGENOM" id="CLU_563624_0_0_14"/>
<feature type="domain" description="HD" evidence="7">
    <location>
        <begin position="300"/>
        <end position="392"/>
    </location>
</feature>
<dbReference type="InterPro" id="IPR006675">
    <property type="entry name" value="HDIG_dom"/>
</dbReference>
<accession>A0A0H3DP93</accession>
<dbReference type="SUPFAM" id="SSF109604">
    <property type="entry name" value="HD-domain/PDEase-like"/>
    <property type="match status" value="1"/>
</dbReference>
<dbReference type="InterPro" id="IPR003607">
    <property type="entry name" value="HD/PDEase_dom"/>
</dbReference>
<keyword evidence="4 5" id="KW-0694">RNA-binding</keyword>
<comment type="similarity">
    <text evidence="5">Belongs to the RNase Y family.</text>
</comment>
<dbReference type="AlphaFoldDB" id="A0A0H3DP93"/>
<dbReference type="CDD" id="cd00077">
    <property type="entry name" value="HDc"/>
    <property type="match status" value="1"/>
</dbReference>
<evidence type="ECO:0000256" key="3">
    <source>
        <dbReference type="ARBA" id="ARBA00022801"/>
    </source>
</evidence>
<keyword evidence="3 5" id="KW-0378">Hydrolase</keyword>
<keyword evidence="1 5" id="KW-0540">Nuclease</keyword>
<dbReference type="PANTHER" id="PTHR33525:SF3">
    <property type="entry name" value="RIBONUCLEASE Y"/>
    <property type="match status" value="1"/>
</dbReference>
<dbReference type="Pfam" id="PF01966">
    <property type="entry name" value="HD"/>
    <property type="match status" value="1"/>
</dbReference>
<dbReference type="GO" id="GO:0016787">
    <property type="term" value="F:hydrolase activity"/>
    <property type="evidence" value="ECO:0007669"/>
    <property type="project" value="UniProtKB-KW"/>
</dbReference>
<gene>
    <name evidence="5" type="primary">rny</name>
    <name evidence="8" type="ordered locus">MPNE_0301</name>
</gene>
<keyword evidence="5" id="KW-1133">Transmembrane helix</keyword>
<evidence type="ECO:0000256" key="5">
    <source>
        <dbReference type="HAMAP-Rule" id="MF_00335"/>
    </source>
</evidence>
<evidence type="ECO:0000256" key="6">
    <source>
        <dbReference type="SAM" id="Coils"/>
    </source>
</evidence>
<organism evidence="8 9">
    <name type="scientific">Mycoplasmoides pneumoniae (strain ATCC 15531 / DSM 23978 / CIP 103766 / NBRC 14401 / NCTC 10119 / FH)</name>
    <name type="common">Mycoplasma pneumoniae</name>
    <dbReference type="NCBI Taxonomy" id="722438"/>
    <lineage>
        <taxon>Bacteria</taxon>
        <taxon>Bacillati</taxon>
        <taxon>Mycoplasmatota</taxon>
        <taxon>Mycoplasmoidales</taxon>
        <taxon>Mycoplasmoidaceae</taxon>
        <taxon>Mycoplasmoides</taxon>
    </lineage>
</organism>
<dbReference type="SMART" id="SM00471">
    <property type="entry name" value="HDc"/>
    <property type="match status" value="1"/>
</dbReference>
<dbReference type="Gene3D" id="1.10.3210.10">
    <property type="entry name" value="Hypothetical protein af1432"/>
    <property type="match status" value="1"/>
</dbReference>
<dbReference type="EC" id="3.1.-.-" evidence="5"/>
<evidence type="ECO:0000256" key="1">
    <source>
        <dbReference type="ARBA" id="ARBA00022722"/>
    </source>
</evidence>
<comment type="subcellular location">
    <subcellularLocation>
        <location evidence="5">Cell membrane</location>
        <topology evidence="5">Single-pass membrane protein</topology>
    </subcellularLocation>
</comment>
<dbReference type="NCBIfam" id="TIGR00277">
    <property type="entry name" value="HDIG"/>
    <property type="match status" value="1"/>
</dbReference>
<keyword evidence="2 5" id="KW-0255">Endonuclease</keyword>
<evidence type="ECO:0000256" key="4">
    <source>
        <dbReference type="ARBA" id="ARBA00022884"/>
    </source>
</evidence>
<dbReference type="GO" id="GO:0004521">
    <property type="term" value="F:RNA endonuclease activity"/>
    <property type="evidence" value="ECO:0007669"/>
    <property type="project" value="UniProtKB-UniRule"/>
</dbReference>
<keyword evidence="6" id="KW-0175">Coiled coil</keyword>
<keyword evidence="5" id="KW-0812">Transmembrane</keyword>
<dbReference type="Proteomes" id="UP000007756">
    <property type="component" value="Chromosome"/>
</dbReference>
<dbReference type="KEGG" id="mpj:MPNE_0301"/>
<dbReference type="PROSITE" id="PS51831">
    <property type="entry name" value="HD"/>
    <property type="match status" value="1"/>
</dbReference>
<proteinExistence type="inferred from homology"/>
<keyword evidence="5" id="KW-1003">Cell membrane</keyword>
<dbReference type="GO" id="GO:0005886">
    <property type="term" value="C:plasma membrane"/>
    <property type="evidence" value="ECO:0007669"/>
    <property type="project" value="UniProtKB-SubCell"/>
</dbReference>
<dbReference type="EMBL" id="CP002077">
    <property type="protein sequence ID" value="ADK87033.1"/>
    <property type="molecule type" value="Genomic_DNA"/>
</dbReference>
<dbReference type="eggNOG" id="COG1418">
    <property type="taxonomic scope" value="Bacteria"/>
</dbReference>
<dbReference type="InterPro" id="IPR017705">
    <property type="entry name" value="Ribonuclease_Y"/>
</dbReference>
<protein>
    <recommendedName>
        <fullName evidence="5">Ribonuclease Y</fullName>
        <shortName evidence="5">RNase Y</shortName>
        <ecNumber evidence="5">3.1.-.-</ecNumber>
    </recommendedName>
</protein>
<dbReference type="InterPro" id="IPR052340">
    <property type="entry name" value="RNase_Y/CdgJ"/>
</dbReference>
<dbReference type="STRING" id="722438.F539_01475"/>
<feature type="coiled-coil region" evidence="6">
    <location>
        <begin position="65"/>
        <end position="99"/>
    </location>
</feature>
<dbReference type="GO" id="GO:0006402">
    <property type="term" value="P:mRNA catabolic process"/>
    <property type="evidence" value="ECO:0007669"/>
    <property type="project" value="UniProtKB-UniRule"/>
</dbReference>
<evidence type="ECO:0000313" key="8">
    <source>
        <dbReference type="EMBL" id="ADK87033.1"/>
    </source>
</evidence>
<evidence type="ECO:0000313" key="9">
    <source>
        <dbReference type="Proteomes" id="UP000007756"/>
    </source>
</evidence>
<sequence length="493" mass="56568">MSAKLTLESIAKTFAETSIFAILFLIIVILNLGLLVFLAYQYRVYKKKQRANLTKQTYNNDYGQIVNLKQQNAAKIKELANLKDQLSELGQKFNTTLSEIINKPLVNVIDEYLDEQFKQAANFREAELNAVLDSNDQKTVFHKRLFNKFHFGVDKLANINVKNPLNLCWVDSASFTVIESDFRKLNGVGGINKKLLIEKLRIEDIIFTNIDKKYYEVQILSDSPVKVQKTVLTIRNILINDYVDNEKIESYAREANGYFNDHCKLIGKQVLERLNIFEISPKLHKFFGLLAFRYSFGQNVLSHCLETGFLTAYLALLVNFKPDVALKCGLYHDIGKADDENGKKNHTVTGAKIGDEFYFENDVKYTIANHHNKNVDNVYCRLTQIGDKLSAGRLGARSDSSVLFNQLKQELKQIVEETLAQFKTTILLGQSGRRLVIWLETNQHNNIIDNQQLTDLATTIKSKIVQNNITNRFPIKVVLRYNFEHSFDTKDKN</sequence>
<evidence type="ECO:0000256" key="2">
    <source>
        <dbReference type="ARBA" id="ARBA00022759"/>
    </source>
</evidence>
<dbReference type="GO" id="GO:0003723">
    <property type="term" value="F:RNA binding"/>
    <property type="evidence" value="ECO:0007669"/>
    <property type="project" value="UniProtKB-UniRule"/>
</dbReference>
<reference evidence="8 9" key="1">
    <citation type="journal article" date="2010" name="Appl. Environ. Microbiol.">
        <title>Targeted chromosomal knockouts in Mycoplasma pneumoniae.</title>
        <authorList>
            <person name="Krishnakumar R."/>
            <person name="Assad-Garcia N."/>
            <person name="Benders G.A."/>
            <person name="Phan Q."/>
            <person name="Montague M.G."/>
            <person name="Glass J.I."/>
        </authorList>
    </citation>
    <scope>NUCLEOTIDE SEQUENCE [LARGE SCALE GENOMIC DNA]</scope>
    <source>
        <strain evidence="9">ATCC 15531 / DSM 22911 / NBRC 14401 / NCTC 10119 / FH</strain>
    </source>
</reference>
<comment type="function">
    <text evidence="5">Endoribonuclease that initiates mRNA decay.</text>
</comment>
<name>A0A0H3DP93_MYCPB</name>
<dbReference type="InterPro" id="IPR006674">
    <property type="entry name" value="HD_domain"/>
</dbReference>